<dbReference type="Proteomes" id="UP001210126">
    <property type="component" value="Unassembled WGS sequence"/>
</dbReference>
<dbReference type="GO" id="GO:0016603">
    <property type="term" value="F:glutaminyl-peptide cyclotransferase activity"/>
    <property type="evidence" value="ECO:0007669"/>
    <property type="project" value="TreeGrafter"/>
</dbReference>
<dbReference type="InterPro" id="IPR007484">
    <property type="entry name" value="Peptidase_M28"/>
</dbReference>
<dbReference type="InterPro" id="IPR040234">
    <property type="entry name" value="QC/QCL"/>
</dbReference>
<evidence type="ECO:0000313" key="5">
    <source>
        <dbReference type="EMBL" id="MDB9004186.1"/>
    </source>
</evidence>
<dbReference type="PANTHER" id="PTHR12283:SF6">
    <property type="entry name" value="GLUTAMINYL-PEPTIDE CYCLOTRANSFERASE-RELATED"/>
    <property type="match status" value="1"/>
</dbReference>
<sequence length="329" mass="36141">MIRLFFALLSFALLSCGAKGTKETSNMPEIKKQPIASAVPDFNADSAYAYVANQVAFGPRVPNTAAHKACGDYLASELKRFGAKVYQQEAILTAYDGTKLEARNIIGSFDPANSKRVLLFAHWDSRPYSDHDPDPSKHRTPLDGADDGGSGVGALLEIARQIGQKAPGIGIDIIFFDAEDYGTPEFVTDYTPDSWCLGTQFWAKNPHVPNYTAEYGILLDMVGGKNATFFKEQQSLRAAAPIVEMVWSAARDLGYGKYFINAAGGAITDDHQYVISGRNIPSIDIINYDPESKTGFASYWHTQKDNMENIDRETLKAAGQTVLEVIYNR</sequence>
<dbReference type="PROSITE" id="PS51257">
    <property type="entry name" value="PROKAR_LIPOPROTEIN"/>
    <property type="match status" value="1"/>
</dbReference>
<evidence type="ECO:0000313" key="7">
    <source>
        <dbReference type="Proteomes" id="UP000441358"/>
    </source>
</evidence>
<gene>
    <name evidence="6" type="ORF">GKD66_04410</name>
    <name evidence="5" type="ORF">PN599_04095</name>
</gene>
<comment type="caution">
    <text evidence="6">The sequence shown here is derived from an EMBL/GenBank/DDBJ whole genome shotgun (WGS) entry which is preliminary data.</text>
</comment>
<proteinExistence type="predicted"/>
<protein>
    <submittedName>
        <fullName evidence="6">M28 family peptidase</fullName>
    </submittedName>
</protein>
<name>A0A7K0HHL2_PARDI</name>
<evidence type="ECO:0000256" key="1">
    <source>
        <dbReference type="ARBA" id="ARBA00022679"/>
    </source>
</evidence>
<reference evidence="6 7" key="1">
    <citation type="journal article" date="2019" name="Nat. Med.">
        <title>A library of human gut bacterial isolates paired with longitudinal multiomics data enables mechanistic microbiome research.</title>
        <authorList>
            <person name="Poyet M."/>
            <person name="Groussin M."/>
            <person name="Gibbons S.M."/>
            <person name="Avila-Pacheco J."/>
            <person name="Jiang X."/>
            <person name="Kearney S.M."/>
            <person name="Perrotta A.R."/>
            <person name="Berdy B."/>
            <person name="Zhao S."/>
            <person name="Lieberman T.D."/>
            <person name="Swanson P.K."/>
            <person name="Smith M."/>
            <person name="Roesemann S."/>
            <person name="Alexander J.E."/>
            <person name="Rich S.A."/>
            <person name="Livny J."/>
            <person name="Vlamakis H."/>
            <person name="Clish C."/>
            <person name="Bullock K."/>
            <person name="Deik A."/>
            <person name="Scott J."/>
            <person name="Pierce K.A."/>
            <person name="Xavier R.J."/>
            <person name="Alm E.J."/>
        </authorList>
    </citation>
    <scope>NUCLEOTIDE SEQUENCE [LARGE SCALE GENOMIC DNA]</scope>
    <source>
        <strain evidence="6 7">BIOML-A32</strain>
    </source>
</reference>
<evidence type="ECO:0000313" key="6">
    <source>
        <dbReference type="EMBL" id="MRZ49493.1"/>
    </source>
</evidence>
<dbReference type="CDD" id="cd08656">
    <property type="entry name" value="M28_like"/>
    <property type="match status" value="1"/>
</dbReference>
<feature type="signal peptide" evidence="3">
    <location>
        <begin position="1"/>
        <end position="18"/>
    </location>
</feature>
<evidence type="ECO:0000259" key="4">
    <source>
        <dbReference type="Pfam" id="PF04389"/>
    </source>
</evidence>
<dbReference type="Gene3D" id="3.40.630.10">
    <property type="entry name" value="Zn peptidases"/>
    <property type="match status" value="1"/>
</dbReference>
<keyword evidence="2" id="KW-0012">Acyltransferase</keyword>
<evidence type="ECO:0000256" key="3">
    <source>
        <dbReference type="SAM" id="SignalP"/>
    </source>
</evidence>
<dbReference type="RefSeq" id="WP_036633264.1">
    <property type="nucleotide sequence ID" value="NZ_CP103128.1"/>
</dbReference>
<dbReference type="SUPFAM" id="SSF53187">
    <property type="entry name" value="Zn-dependent exopeptidases"/>
    <property type="match status" value="1"/>
</dbReference>
<feature type="domain" description="Peptidase M28" evidence="4">
    <location>
        <begin position="104"/>
        <end position="325"/>
    </location>
</feature>
<dbReference type="Proteomes" id="UP000441358">
    <property type="component" value="Unassembled WGS sequence"/>
</dbReference>
<reference evidence="5" key="2">
    <citation type="submission" date="2023-01" db="EMBL/GenBank/DDBJ databases">
        <title>Human gut microbiome strain richness.</title>
        <authorList>
            <person name="Chen-Liaw A."/>
        </authorList>
    </citation>
    <scope>NUCLEOTIDE SEQUENCE</scope>
    <source>
        <strain evidence="5">RTP21484st1_E5_RTP21484_190118</strain>
    </source>
</reference>
<accession>A0A7K0HHL2</accession>
<organism evidence="6 7">
    <name type="scientific">Parabacteroides distasonis</name>
    <dbReference type="NCBI Taxonomy" id="823"/>
    <lineage>
        <taxon>Bacteria</taxon>
        <taxon>Pseudomonadati</taxon>
        <taxon>Bacteroidota</taxon>
        <taxon>Bacteroidia</taxon>
        <taxon>Bacteroidales</taxon>
        <taxon>Tannerellaceae</taxon>
        <taxon>Parabacteroides</taxon>
    </lineage>
</organism>
<evidence type="ECO:0000256" key="2">
    <source>
        <dbReference type="ARBA" id="ARBA00023315"/>
    </source>
</evidence>
<dbReference type="AlphaFoldDB" id="A0A7K0HHL2"/>
<feature type="chain" id="PRO_5029486776" evidence="3">
    <location>
        <begin position="19"/>
        <end position="329"/>
    </location>
</feature>
<keyword evidence="1" id="KW-0808">Transferase</keyword>
<dbReference type="EMBL" id="JAQMPJ010000002">
    <property type="protein sequence ID" value="MDB9004186.1"/>
    <property type="molecule type" value="Genomic_DNA"/>
</dbReference>
<dbReference type="GO" id="GO:0008270">
    <property type="term" value="F:zinc ion binding"/>
    <property type="evidence" value="ECO:0007669"/>
    <property type="project" value="TreeGrafter"/>
</dbReference>
<dbReference type="PANTHER" id="PTHR12283">
    <property type="entry name" value="GLUTAMINYL-PEPTIDE CYCLOTRANSFERASE"/>
    <property type="match status" value="1"/>
</dbReference>
<dbReference type="EMBL" id="WKMC01000002">
    <property type="protein sequence ID" value="MRZ49493.1"/>
    <property type="molecule type" value="Genomic_DNA"/>
</dbReference>
<dbReference type="Pfam" id="PF04389">
    <property type="entry name" value="Peptidase_M28"/>
    <property type="match status" value="1"/>
</dbReference>
<keyword evidence="3" id="KW-0732">Signal</keyword>